<evidence type="ECO:0000313" key="2">
    <source>
        <dbReference type="Proteomes" id="UP001500483"/>
    </source>
</evidence>
<evidence type="ECO:0008006" key="3">
    <source>
        <dbReference type="Google" id="ProtNLM"/>
    </source>
</evidence>
<dbReference type="Pfam" id="PF01547">
    <property type="entry name" value="SBP_bac_1"/>
    <property type="match status" value="1"/>
</dbReference>
<comment type="caution">
    <text evidence="1">The sequence shown here is derived from an EMBL/GenBank/DDBJ whole genome shotgun (WGS) entry which is preliminary data.</text>
</comment>
<dbReference type="InterPro" id="IPR006059">
    <property type="entry name" value="SBP"/>
</dbReference>
<evidence type="ECO:0000313" key="1">
    <source>
        <dbReference type="EMBL" id="GAA3361240.1"/>
    </source>
</evidence>
<dbReference type="Gene3D" id="3.40.190.10">
    <property type="entry name" value="Periplasmic binding protein-like II"/>
    <property type="match status" value="1"/>
</dbReference>
<dbReference type="PROSITE" id="PS51257">
    <property type="entry name" value="PROKAR_LIPOPROTEIN"/>
    <property type="match status" value="1"/>
</dbReference>
<dbReference type="Proteomes" id="UP001500483">
    <property type="component" value="Unassembled WGS sequence"/>
</dbReference>
<dbReference type="SUPFAM" id="SSF53850">
    <property type="entry name" value="Periplasmic binding protein-like II"/>
    <property type="match status" value="1"/>
</dbReference>
<name>A0ABP6RVC4_9PSEU</name>
<proteinExistence type="predicted"/>
<sequence>MPPRPRGPVLGLVLLVLLGVLAGCGPPPRRLVYWAANQGASTARDRELLRTRLAAFTRETGVPVEVEVVPWSDLLDRVLGAAISGTGPDVVDVGNTWSASLQATGAFVEFDAELLDRLGGRERFLDGSMRSTGLPGRPPASVPLCSTRRSGGSPESCCRATCSAWSSPA</sequence>
<gene>
    <name evidence="1" type="ORF">GCM10020366_44420</name>
</gene>
<dbReference type="EMBL" id="BAAAYK010000038">
    <property type="protein sequence ID" value="GAA3361240.1"/>
    <property type="molecule type" value="Genomic_DNA"/>
</dbReference>
<accession>A0ABP6RVC4</accession>
<keyword evidence="2" id="KW-1185">Reference proteome</keyword>
<dbReference type="RefSeq" id="WP_344929172.1">
    <property type="nucleotide sequence ID" value="NZ_BAAAYK010000038.1"/>
</dbReference>
<organism evidence="1 2">
    <name type="scientific">Saccharopolyspora gregorii</name>
    <dbReference type="NCBI Taxonomy" id="33914"/>
    <lineage>
        <taxon>Bacteria</taxon>
        <taxon>Bacillati</taxon>
        <taxon>Actinomycetota</taxon>
        <taxon>Actinomycetes</taxon>
        <taxon>Pseudonocardiales</taxon>
        <taxon>Pseudonocardiaceae</taxon>
        <taxon>Saccharopolyspora</taxon>
    </lineage>
</organism>
<protein>
    <recommendedName>
        <fullName evidence="3">Extracellular solute-binding protein</fullName>
    </recommendedName>
</protein>
<reference evidence="2" key="1">
    <citation type="journal article" date="2019" name="Int. J. Syst. Evol. Microbiol.">
        <title>The Global Catalogue of Microorganisms (GCM) 10K type strain sequencing project: providing services to taxonomists for standard genome sequencing and annotation.</title>
        <authorList>
            <consortium name="The Broad Institute Genomics Platform"/>
            <consortium name="The Broad Institute Genome Sequencing Center for Infectious Disease"/>
            <person name="Wu L."/>
            <person name="Ma J."/>
        </authorList>
    </citation>
    <scope>NUCLEOTIDE SEQUENCE [LARGE SCALE GENOMIC DNA]</scope>
    <source>
        <strain evidence="2">JCM 9687</strain>
    </source>
</reference>